<keyword evidence="4" id="KW-0805">Transcription regulation</keyword>
<keyword evidence="11" id="KW-0347">Helicase</keyword>
<feature type="region of interest" description="Disordered" evidence="9">
    <location>
        <begin position="122"/>
        <end position="203"/>
    </location>
</feature>
<feature type="domain" description="Bromo" evidence="10">
    <location>
        <begin position="227"/>
        <end position="297"/>
    </location>
</feature>
<feature type="compositionally biased region" description="Acidic residues" evidence="9">
    <location>
        <begin position="127"/>
        <end position="137"/>
    </location>
</feature>
<evidence type="ECO:0000256" key="5">
    <source>
        <dbReference type="ARBA" id="ARBA00023117"/>
    </source>
</evidence>
<sequence length="491" mass="56235">MDEELNDDDLNEIIARSDEELRIFKQMDVEKDREAEDAWRRAGGRGKKPERLIQEYELPEIYLRDHMEDLRKQRDTENHGRGHRARGDIRYDDGLTEEQWLEAIEDDNVDLTELIAERNRRRGNSLGDDDGEVDTDASDTKPLPPRKRGRAKRDDLYDDGASVTSNDPPRRGRPKKKSLDEDVSRKKRKTKDPYGPDPHPPHIREAMTQIFQQLYDVVEQCVDPEDDNRQRCLLFNELPSKKIYPQYYIMIQQPIALNIIKKRMKTSYYKTILQFRDDFHLMFNNARTFNEEGSWVYVDAEKMQEAFDAKFAELCPNGNLPGYSDNNADSLGQTNSPKKLPDATTDIPTQMNYDGSKEPDRTYIPDNNSSRQTFYPPSNAVQSTDRNTSEQFASIPVASFSNTPSGTASHPANHIGDSQSLHMRPDNHYPPGNLPPYNNFHMNNPAPNPGAYGVSNFGGNSTPNPSTATPNAFGAQPQRWRAMDDDDYDRA</sequence>
<gene>
    <name evidence="11" type="primary">snf21_3</name>
    <name evidence="11" type="ORF">K7432_008765</name>
</gene>
<proteinExistence type="predicted"/>
<dbReference type="EMBL" id="JASJQH010007377">
    <property type="protein sequence ID" value="KAK9709853.1"/>
    <property type="molecule type" value="Genomic_DNA"/>
</dbReference>
<evidence type="ECO:0000259" key="10">
    <source>
        <dbReference type="PROSITE" id="PS50014"/>
    </source>
</evidence>
<dbReference type="InterPro" id="IPR001487">
    <property type="entry name" value="Bromodomain"/>
</dbReference>
<dbReference type="PANTHER" id="PTHR16062:SF19">
    <property type="entry name" value="PROTEIN POLYBROMO-1"/>
    <property type="match status" value="1"/>
</dbReference>
<keyword evidence="11" id="KW-0378">Hydrolase</keyword>
<evidence type="ECO:0000256" key="7">
    <source>
        <dbReference type="ARBA" id="ARBA00023242"/>
    </source>
</evidence>
<evidence type="ECO:0000256" key="8">
    <source>
        <dbReference type="PROSITE-ProRule" id="PRU00035"/>
    </source>
</evidence>
<keyword evidence="5 8" id="KW-0103">Bromodomain</keyword>
<dbReference type="GO" id="GO:0004386">
    <property type="term" value="F:helicase activity"/>
    <property type="evidence" value="ECO:0007669"/>
    <property type="project" value="UniProtKB-KW"/>
</dbReference>
<dbReference type="InterPro" id="IPR029295">
    <property type="entry name" value="SnAC"/>
</dbReference>
<dbReference type="PRINTS" id="PR00503">
    <property type="entry name" value="BROMODOMAIN"/>
</dbReference>
<evidence type="ECO:0000256" key="4">
    <source>
        <dbReference type="ARBA" id="ARBA00023015"/>
    </source>
</evidence>
<comment type="caution">
    <text evidence="11">The sequence shown here is derived from an EMBL/GenBank/DDBJ whole genome shotgun (WGS) entry which is preliminary data.</text>
</comment>
<feature type="compositionally biased region" description="Polar residues" evidence="9">
    <location>
        <begin position="399"/>
        <end position="421"/>
    </location>
</feature>
<evidence type="ECO:0000256" key="9">
    <source>
        <dbReference type="SAM" id="MobiDB-lite"/>
    </source>
</evidence>
<protein>
    <submittedName>
        <fullName evidence="11">ATP-dependent DNA helicase Snf21</fullName>
    </submittedName>
</protein>
<keyword evidence="2" id="KW-0677">Repeat</keyword>
<feature type="region of interest" description="Disordered" evidence="9">
    <location>
        <begin position="72"/>
        <end position="92"/>
    </location>
</feature>
<feature type="compositionally biased region" description="Basic and acidic residues" evidence="9">
    <location>
        <begin position="191"/>
        <end position="203"/>
    </location>
</feature>
<feature type="compositionally biased region" description="Polar residues" evidence="9">
    <location>
        <begin position="365"/>
        <end position="392"/>
    </location>
</feature>
<evidence type="ECO:0000256" key="3">
    <source>
        <dbReference type="ARBA" id="ARBA00022853"/>
    </source>
</evidence>
<dbReference type="Pfam" id="PF00439">
    <property type="entry name" value="Bromodomain"/>
    <property type="match status" value="1"/>
</dbReference>
<feature type="compositionally biased region" description="Polar residues" evidence="9">
    <location>
        <begin position="324"/>
        <end position="337"/>
    </location>
</feature>
<dbReference type="Proteomes" id="UP001479436">
    <property type="component" value="Unassembled WGS sequence"/>
</dbReference>
<evidence type="ECO:0000256" key="2">
    <source>
        <dbReference type="ARBA" id="ARBA00022737"/>
    </source>
</evidence>
<dbReference type="SMART" id="SM01314">
    <property type="entry name" value="SnAC"/>
    <property type="match status" value="1"/>
</dbReference>
<dbReference type="InterPro" id="IPR036427">
    <property type="entry name" value="Bromodomain-like_sf"/>
</dbReference>
<name>A0ABR2VY23_9FUNG</name>
<dbReference type="SMART" id="SM00297">
    <property type="entry name" value="BROMO"/>
    <property type="match status" value="1"/>
</dbReference>
<feature type="compositionally biased region" description="Polar residues" evidence="9">
    <location>
        <begin position="457"/>
        <end position="470"/>
    </location>
</feature>
<keyword evidence="6" id="KW-0804">Transcription</keyword>
<evidence type="ECO:0000256" key="6">
    <source>
        <dbReference type="ARBA" id="ARBA00023163"/>
    </source>
</evidence>
<dbReference type="Gene3D" id="1.20.920.10">
    <property type="entry name" value="Bromodomain-like"/>
    <property type="match status" value="1"/>
</dbReference>
<evidence type="ECO:0000313" key="11">
    <source>
        <dbReference type="EMBL" id="KAK9709853.1"/>
    </source>
</evidence>
<accession>A0ABR2VY23</accession>
<dbReference type="InterPro" id="IPR037382">
    <property type="entry name" value="Rsc/polybromo"/>
</dbReference>
<evidence type="ECO:0000256" key="1">
    <source>
        <dbReference type="ARBA" id="ARBA00004123"/>
    </source>
</evidence>
<keyword evidence="11" id="KW-0067">ATP-binding</keyword>
<dbReference type="PANTHER" id="PTHR16062">
    <property type="entry name" value="SWI/SNF-RELATED"/>
    <property type="match status" value="1"/>
</dbReference>
<comment type="subcellular location">
    <subcellularLocation>
        <location evidence="1">Nucleus</location>
    </subcellularLocation>
</comment>
<dbReference type="PROSITE" id="PS50014">
    <property type="entry name" value="BROMODOMAIN_2"/>
    <property type="match status" value="1"/>
</dbReference>
<feature type="region of interest" description="Disordered" evidence="9">
    <location>
        <begin position="323"/>
        <end position="491"/>
    </location>
</feature>
<keyword evidence="7" id="KW-0539">Nucleus</keyword>
<evidence type="ECO:0000313" key="12">
    <source>
        <dbReference type="Proteomes" id="UP001479436"/>
    </source>
</evidence>
<dbReference type="SUPFAM" id="SSF47370">
    <property type="entry name" value="Bromodomain"/>
    <property type="match status" value="1"/>
</dbReference>
<organism evidence="11 12">
    <name type="scientific">Basidiobolus ranarum</name>
    <dbReference type="NCBI Taxonomy" id="34480"/>
    <lineage>
        <taxon>Eukaryota</taxon>
        <taxon>Fungi</taxon>
        <taxon>Fungi incertae sedis</taxon>
        <taxon>Zoopagomycota</taxon>
        <taxon>Entomophthoromycotina</taxon>
        <taxon>Basidiobolomycetes</taxon>
        <taxon>Basidiobolales</taxon>
        <taxon>Basidiobolaceae</taxon>
        <taxon>Basidiobolus</taxon>
    </lineage>
</organism>
<dbReference type="Pfam" id="PF14619">
    <property type="entry name" value="SnAC"/>
    <property type="match status" value="1"/>
</dbReference>
<keyword evidence="3" id="KW-0156">Chromatin regulator</keyword>
<keyword evidence="12" id="KW-1185">Reference proteome</keyword>
<reference evidence="11 12" key="1">
    <citation type="submission" date="2023-04" db="EMBL/GenBank/DDBJ databases">
        <title>Genome of Basidiobolus ranarum AG-B5.</title>
        <authorList>
            <person name="Stajich J.E."/>
            <person name="Carter-House D."/>
            <person name="Gryganskyi A."/>
        </authorList>
    </citation>
    <scope>NUCLEOTIDE SEQUENCE [LARGE SCALE GENOMIC DNA]</scope>
    <source>
        <strain evidence="11 12">AG-B5</strain>
    </source>
</reference>
<keyword evidence="11" id="KW-0547">Nucleotide-binding</keyword>